<evidence type="ECO:0000256" key="8">
    <source>
        <dbReference type="ARBA" id="ARBA00023170"/>
    </source>
</evidence>
<evidence type="ECO:0000313" key="16">
    <source>
        <dbReference type="Proteomes" id="UP001142489"/>
    </source>
</evidence>
<evidence type="ECO:0000256" key="5">
    <source>
        <dbReference type="ARBA" id="ARBA00023040"/>
    </source>
</evidence>
<evidence type="ECO:0000256" key="12">
    <source>
        <dbReference type="SAM" id="MobiDB-lite"/>
    </source>
</evidence>
<dbReference type="PRINTS" id="PR00591">
    <property type="entry name" value="SOMATOSTTN5R"/>
</dbReference>
<protein>
    <recommendedName>
        <fullName evidence="14">G-protein coupled receptors family 1 profile domain-containing protein</fullName>
    </recommendedName>
</protein>
<dbReference type="InterPro" id="IPR000586">
    <property type="entry name" value="Somatstn_rcpt"/>
</dbReference>
<keyword evidence="6 13" id="KW-0472">Membrane</keyword>
<feature type="transmembrane region" description="Helical" evidence="13">
    <location>
        <begin position="185"/>
        <end position="204"/>
    </location>
</feature>
<evidence type="ECO:0000256" key="3">
    <source>
        <dbReference type="ARBA" id="ARBA00022692"/>
    </source>
</evidence>
<keyword evidence="8 11" id="KW-0675">Receptor</keyword>
<dbReference type="PROSITE" id="PS00237">
    <property type="entry name" value="G_PROTEIN_RECEP_F1_1"/>
    <property type="match status" value="1"/>
</dbReference>
<dbReference type="EMBL" id="JAPFRF010000021">
    <property type="protein sequence ID" value="KAJ7305691.1"/>
    <property type="molecule type" value="Genomic_DNA"/>
</dbReference>
<dbReference type="InterPro" id="IPR017452">
    <property type="entry name" value="GPCR_Rhodpsn_7TM"/>
</dbReference>
<evidence type="ECO:0000256" key="11">
    <source>
        <dbReference type="RuleBase" id="RU000688"/>
    </source>
</evidence>
<evidence type="ECO:0000256" key="13">
    <source>
        <dbReference type="SAM" id="Phobius"/>
    </source>
</evidence>
<dbReference type="PRINTS" id="PR00237">
    <property type="entry name" value="GPCRRHODOPSN"/>
</dbReference>
<dbReference type="Pfam" id="PF00001">
    <property type="entry name" value="7tm_1"/>
    <property type="match status" value="1"/>
</dbReference>
<dbReference type="GO" id="GO:0050796">
    <property type="term" value="P:regulation of insulin secretion"/>
    <property type="evidence" value="ECO:0007669"/>
    <property type="project" value="TreeGrafter"/>
</dbReference>
<dbReference type="PANTHER" id="PTHR24229">
    <property type="entry name" value="NEUROPEPTIDES RECEPTOR"/>
    <property type="match status" value="1"/>
</dbReference>
<keyword evidence="2" id="KW-1003">Cell membrane</keyword>
<reference evidence="15" key="1">
    <citation type="journal article" date="2023" name="DNA Res.">
        <title>Chromosome-level genome assembly of Phrynocephalus forsythii using third-generation DNA sequencing and Hi-C analysis.</title>
        <authorList>
            <person name="Qi Y."/>
            <person name="Zhao W."/>
            <person name="Zhao Y."/>
            <person name="Niu C."/>
            <person name="Cao S."/>
            <person name="Zhang Y."/>
        </authorList>
    </citation>
    <scope>NUCLEOTIDE SEQUENCE</scope>
    <source>
        <tissue evidence="15">Muscle</tissue>
    </source>
</reference>
<dbReference type="GO" id="GO:0043005">
    <property type="term" value="C:neuron projection"/>
    <property type="evidence" value="ECO:0007669"/>
    <property type="project" value="TreeGrafter"/>
</dbReference>
<feature type="region of interest" description="Disordered" evidence="12">
    <location>
        <begin position="435"/>
        <end position="473"/>
    </location>
</feature>
<keyword evidence="10 11" id="KW-0807">Transducer</keyword>
<keyword evidence="3 11" id="KW-0812">Transmembrane</keyword>
<dbReference type="PANTHER" id="PTHR24229:SF20">
    <property type="entry name" value="SOMATOSTATIN RECEPTOR TYPE 5"/>
    <property type="match status" value="1"/>
</dbReference>
<evidence type="ECO:0000256" key="10">
    <source>
        <dbReference type="ARBA" id="ARBA00023224"/>
    </source>
</evidence>
<dbReference type="Gene3D" id="1.20.1070.10">
    <property type="entry name" value="Rhodopsin 7-helix transmembrane proteins"/>
    <property type="match status" value="1"/>
</dbReference>
<dbReference type="GO" id="GO:0005886">
    <property type="term" value="C:plasma membrane"/>
    <property type="evidence" value="ECO:0007669"/>
    <property type="project" value="UniProtKB-SubCell"/>
</dbReference>
<evidence type="ECO:0000256" key="9">
    <source>
        <dbReference type="ARBA" id="ARBA00023180"/>
    </source>
</evidence>
<keyword evidence="7" id="KW-1015">Disulfide bond</keyword>
<dbReference type="Proteomes" id="UP001142489">
    <property type="component" value="Unassembled WGS sequence"/>
</dbReference>
<evidence type="ECO:0000256" key="4">
    <source>
        <dbReference type="ARBA" id="ARBA00022989"/>
    </source>
</evidence>
<keyword evidence="4 13" id="KW-1133">Transmembrane helix</keyword>
<accession>A0A9Q0X7W9</accession>
<dbReference type="CDD" id="cd15974">
    <property type="entry name" value="7tmA_SSTR5"/>
    <property type="match status" value="1"/>
</dbReference>
<dbReference type="GO" id="GO:0004994">
    <property type="term" value="F:somatostatin receptor activity"/>
    <property type="evidence" value="ECO:0007669"/>
    <property type="project" value="InterPro"/>
</dbReference>
<feature type="transmembrane region" description="Helical" evidence="13">
    <location>
        <begin position="355"/>
        <end position="384"/>
    </location>
</feature>
<dbReference type="AlphaFoldDB" id="A0A9Q0X7W9"/>
<keyword evidence="5 11" id="KW-0297">G-protein coupled receptor</keyword>
<organism evidence="15 16">
    <name type="scientific">Phrynocephalus forsythii</name>
    <dbReference type="NCBI Taxonomy" id="171643"/>
    <lineage>
        <taxon>Eukaryota</taxon>
        <taxon>Metazoa</taxon>
        <taxon>Chordata</taxon>
        <taxon>Craniata</taxon>
        <taxon>Vertebrata</taxon>
        <taxon>Euteleostomi</taxon>
        <taxon>Lepidosauria</taxon>
        <taxon>Squamata</taxon>
        <taxon>Bifurcata</taxon>
        <taxon>Unidentata</taxon>
        <taxon>Episquamata</taxon>
        <taxon>Toxicofera</taxon>
        <taxon>Iguania</taxon>
        <taxon>Acrodonta</taxon>
        <taxon>Agamidae</taxon>
        <taxon>Agaminae</taxon>
        <taxon>Phrynocephalus</taxon>
    </lineage>
</organism>
<dbReference type="PROSITE" id="PS50262">
    <property type="entry name" value="G_PROTEIN_RECEP_F1_2"/>
    <property type="match status" value="1"/>
</dbReference>
<feature type="compositionally biased region" description="Polar residues" evidence="12">
    <location>
        <begin position="1"/>
        <end position="15"/>
    </location>
</feature>
<dbReference type="GO" id="GO:0042923">
    <property type="term" value="F:neuropeptide binding"/>
    <property type="evidence" value="ECO:0007669"/>
    <property type="project" value="TreeGrafter"/>
</dbReference>
<feature type="compositionally biased region" description="Basic and acidic residues" evidence="12">
    <location>
        <begin position="442"/>
        <end position="451"/>
    </location>
</feature>
<comment type="caution">
    <text evidence="15">The sequence shown here is derived from an EMBL/GenBank/DDBJ whole genome shotgun (WGS) entry which is preliminary data.</text>
</comment>
<evidence type="ECO:0000256" key="2">
    <source>
        <dbReference type="ARBA" id="ARBA00022475"/>
    </source>
</evidence>
<feature type="region of interest" description="Disordered" evidence="12">
    <location>
        <begin position="1"/>
        <end position="88"/>
    </location>
</feature>
<comment type="similarity">
    <text evidence="11">Belongs to the G-protein coupled receptor 1 family.</text>
</comment>
<feature type="transmembrane region" description="Helical" evidence="13">
    <location>
        <begin position="304"/>
        <end position="334"/>
    </location>
</feature>
<name>A0A9Q0X7W9_9SAUR</name>
<evidence type="ECO:0000259" key="14">
    <source>
        <dbReference type="PROSITE" id="PS50262"/>
    </source>
</evidence>
<gene>
    <name evidence="15" type="ORF">JRQ81_010057</name>
</gene>
<feature type="compositionally biased region" description="Basic and acidic residues" evidence="12">
    <location>
        <begin position="79"/>
        <end position="88"/>
    </location>
</feature>
<dbReference type="FunFam" id="1.20.1070.10:FF:000039">
    <property type="entry name" value="somatostatin receptor type 2"/>
    <property type="match status" value="1"/>
</dbReference>
<keyword evidence="9" id="KW-0325">Glycoprotein</keyword>
<feature type="transmembrane region" description="Helical" evidence="13">
    <location>
        <begin position="152"/>
        <end position="173"/>
    </location>
</feature>
<feature type="transmembrane region" description="Helical" evidence="13">
    <location>
        <begin position="224"/>
        <end position="242"/>
    </location>
</feature>
<dbReference type="PRINTS" id="PR00246">
    <property type="entry name" value="SOMATOSTATNR"/>
</dbReference>
<evidence type="ECO:0000256" key="1">
    <source>
        <dbReference type="ARBA" id="ARBA00004651"/>
    </source>
</evidence>
<evidence type="ECO:0000256" key="7">
    <source>
        <dbReference type="ARBA" id="ARBA00023157"/>
    </source>
</evidence>
<sequence length="473" mass="52941">MDSNSEAGHTVQNCFGNGLETPGTQLTRGSRASAGDPKQRNKSGQRSEPALAPIPAAPKRTNVGIRDGRRSEEDPGGPKPDDRVGKGARETNLLGVIKHRRHPTPETSQFAHQFVFVFIRRRGKLLVSGQRKQRDPSGISSIVRPELHLHPIIYLLVCAVGLSGNTLVIYVVLRYAKMKTVTNIYILNLAIADVLFMFGLPFLATQNAISYWPFGTFMCRLVTAFDGINQFTSIFCLTVMSLDRYLAVVHPIKSTKWRRPRVAKLTSLAVWTFSILVVLPIIIFADVQETFHTCNMNWPDPVEIWSAVFIVYTSVVGFFGPLLVICLCYLLIVIKVKSSGIRVGSTRRRRSERKVTRMVVIIVVVFVFCWLPFYIVNIVNLIFILPEEPALVGVFSFVVVLSYANSCANPILYAFLSENFKQSFQKVLCLHKGNSAEEGDPTEQRQEKSSHVQDAMLPQRSIESNGHMQTSKV</sequence>
<feature type="transmembrane region" description="Helical" evidence="13">
    <location>
        <begin position="262"/>
        <end position="284"/>
    </location>
</feature>
<comment type="subcellular location">
    <subcellularLocation>
        <location evidence="1">Cell membrane</location>
        <topology evidence="1">Multi-pass membrane protein</topology>
    </subcellularLocation>
</comment>
<feature type="domain" description="G-protein coupled receptors family 1 profile" evidence="14">
    <location>
        <begin position="164"/>
        <end position="413"/>
    </location>
</feature>
<keyword evidence="16" id="KW-1185">Reference proteome</keyword>
<evidence type="ECO:0000256" key="6">
    <source>
        <dbReference type="ARBA" id="ARBA00023136"/>
    </source>
</evidence>
<feature type="transmembrane region" description="Helical" evidence="13">
    <location>
        <begin position="390"/>
        <end position="416"/>
    </location>
</feature>
<evidence type="ECO:0000313" key="15">
    <source>
        <dbReference type="EMBL" id="KAJ7305691.1"/>
    </source>
</evidence>
<feature type="compositionally biased region" description="Polar residues" evidence="12">
    <location>
        <begin position="461"/>
        <end position="473"/>
    </location>
</feature>
<proteinExistence type="inferred from homology"/>
<dbReference type="InterPro" id="IPR000276">
    <property type="entry name" value="GPCR_Rhodpsn"/>
</dbReference>
<dbReference type="InterPro" id="IPR001184">
    <property type="entry name" value="Somatstn_rcpt_5"/>
</dbReference>
<dbReference type="SUPFAM" id="SSF81321">
    <property type="entry name" value="Family A G protein-coupled receptor-like"/>
    <property type="match status" value="1"/>
</dbReference>
<dbReference type="OrthoDB" id="6076970at2759"/>
<dbReference type="GO" id="GO:0071385">
    <property type="term" value="P:cellular response to glucocorticoid stimulus"/>
    <property type="evidence" value="ECO:0007669"/>
    <property type="project" value="TreeGrafter"/>
</dbReference>
<dbReference type="SMART" id="SM01381">
    <property type="entry name" value="7TM_GPCR_Srsx"/>
    <property type="match status" value="1"/>
</dbReference>